<evidence type="ECO:0000313" key="2">
    <source>
        <dbReference type="EMBL" id="JAH14777.1"/>
    </source>
</evidence>
<reference evidence="2" key="2">
    <citation type="journal article" date="2015" name="Fish Shellfish Immunol.">
        <title>Early steps in the European eel (Anguilla anguilla)-Vibrio vulnificus interaction in the gills: Role of the RtxA13 toxin.</title>
        <authorList>
            <person name="Callol A."/>
            <person name="Pajuelo D."/>
            <person name="Ebbesson L."/>
            <person name="Teles M."/>
            <person name="MacKenzie S."/>
            <person name="Amaro C."/>
        </authorList>
    </citation>
    <scope>NUCLEOTIDE SEQUENCE</scope>
</reference>
<dbReference type="AlphaFoldDB" id="A0A0E9QE66"/>
<dbReference type="EMBL" id="GBXM01093800">
    <property type="protein sequence ID" value="JAH14777.1"/>
    <property type="molecule type" value="Transcribed_RNA"/>
</dbReference>
<feature type="compositionally biased region" description="Polar residues" evidence="1">
    <location>
        <begin position="17"/>
        <end position="32"/>
    </location>
</feature>
<protein>
    <submittedName>
        <fullName evidence="2">Uncharacterized protein</fullName>
    </submittedName>
</protein>
<organism evidence="2">
    <name type="scientific">Anguilla anguilla</name>
    <name type="common">European freshwater eel</name>
    <name type="synonym">Muraena anguilla</name>
    <dbReference type="NCBI Taxonomy" id="7936"/>
    <lineage>
        <taxon>Eukaryota</taxon>
        <taxon>Metazoa</taxon>
        <taxon>Chordata</taxon>
        <taxon>Craniata</taxon>
        <taxon>Vertebrata</taxon>
        <taxon>Euteleostomi</taxon>
        <taxon>Actinopterygii</taxon>
        <taxon>Neopterygii</taxon>
        <taxon>Teleostei</taxon>
        <taxon>Anguilliformes</taxon>
        <taxon>Anguillidae</taxon>
        <taxon>Anguilla</taxon>
    </lineage>
</organism>
<proteinExistence type="predicted"/>
<feature type="region of interest" description="Disordered" evidence="1">
    <location>
        <begin position="1"/>
        <end position="48"/>
    </location>
</feature>
<accession>A0A0E9QE66</accession>
<reference evidence="2" key="1">
    <citation type="submission" date="2014-11" db="EMBL/GenBank/DDBJ databases">
        <authorList>
            <person name="Amaro Gonzalez C."/>
        </authorList>
    </citation>
    <scope>NUCLEOTIDE SEQUENCE</scope>
</reference>
<evidence type="ECO:0000256" key="1">
    <source>
        <dbReference type="SAM" id="MobiDB-lite"/>
    </source>
</evidence>
<sequence>MAVSQPMNRQTHGDRQMTAQSGLNQRWMSPPSSKKKDVSWSLQSTWGQ</sequence>
<feature type="compositionally biased region" description="Polar residues" evidence="1">
    <location>
        <begin position="1"/>
        <end position="10"/>
    </location>
</feature>
<name>A0A0E9QE66_ANGAN</name>